<dbReference type="AlphaFoldDB" id="A0A099KDZ4"/>
<gene>
    <name evidence="1" type="ORF">GAB14E_4491</name>
</gene>
<comment type="caution">
    <text evidence="1">The sequence shown here is derived from an EMBL/GenBank/DDBJ whole genome shotgun (WGS) entry which is preliminary data.</text>
</comment>
<reference evidence="1 2" key="1">
    <citation type="submission" date="2014-08" db="EMBL/GenBank/DDBJ databases">
        <title>Genomic and Phenotypic Diversity of Colwellia psychrerythraea strains from Disparate Marine Basins.</title>
        <authorList>
            <person name="Techtmann S.M."/>
            <person name="Stelling S.C."/>
            <person name="Utturkar S.M."/>
            <person name="Alshibli N."/>
            <person name="Harris A."/>
            <person name="Brown S.D."/>
            <person name="Hazen T.C."/>
        </authorList>
    </citation>
    <scope>NUCLEOTIDE SEQUENCE [LARGE SCALE GENOMIC DNA]</scope>
    <source>
        <strain evidence="1 2">GAB14E</strain>
    </source>
</reference>
<sequence length="161" mass="18852">MFMEFFLRVSLIIILLSIITACKGSGDSEEYISDDYFGVWHSPCKQSDNSELYVAREYIISAFVIELNSYGFKDMNCLTPSELIPFFHAGDIEYYDYDFITTLHGYEARWYDSYVQPIDTSLDSINYEVGFYLEGETLYEVVRYTNIDEYGVVFTEPYSRQ</sequence>
<organism evidence="1 2">
    <name type="scientific">Colwellia psychrerythraea</name>
    <name type="common">Vibrio psychroerythus</name>
    <dbReference type="NCBI Taxonomy" id="28229"/>
    <lineage>
        <taxon>Bacteria</taxon>
        <taxon>Pseudomonadati</taxon>
        <taxon>Pseudomonadota</taxon>
        <taxon>Gammaproteobacteria</taxon>
        <taxon>Alteromonadales</taxon>
        <taxon>Colwelliaceae</taxon>
        <taxon>Colwellia</taxon>
    </lineage>
</organism>
<evidence type="ECO:0000313" key="1">
    <source>
        <dbReference type="EMBL" id="KGJ87813.1"/>
    </source>
</evidence>
<evidence type="ECO:0000313" key="2">
    <source>
        <dbReference type="Proteomes" id="UP000029868"/>
    </source>
</evidence>
<proteinExistence type="predicted"/>
<dbReference type="PATRIC" id="fig|28229.3.peg.4471"/>
<dbReference type="Proteomes" id="UP000029868">
    <property type="component" value="Unassembled WGS sequence"/>
</dbReference>
<protein>
    <submittedName>
        <fullName evidence="1">Uncharacterized protein</fullName>
    </submittedName>
</protein>
<dbReference type="EMBL" id="JQEC01000071">
    <property type="protein sequence ID" value="KGJ87813.1"/>
    <property type="molecule type" value="Genomic_DNA"/>
</dbReference>
<accession>A0A099KDZ4</accession>
<name>A0A099KDZ4_COLPS</name>